<dbReference type="InterPro" id="IPR052053">
    <property type="entry name" value="IM_YidH-like"/>
</dbReference>
<dbReference type="Pfam" id="PF02656">
    <property type="entry name" value="DUF202"/>
    <property type="match status" value="1"/>
</dbReference>
<dbReference type="RefSeq" id="WP_377470565.1">
    <property type="nucleotide sequence ID" value="NZ_JBHLWN010000048.1"/>
</dbReference>
<keyword evidence="2" id="KW-1003">Cell membrane</keyword>
<sequence length="132" mass="14678">MKSTDHSPNTNLPQIEDSKLIQQHLANERTFLAWLRTSITMVGLGFLAAGVVFRSSGEFGHIGHILAAVIGVSAILLSGLVTVFAVRNYFTKREHIRGNTYHASDFMIKFSSCCLAFILLGLLLLMIFMLMY</sequence>
<gene>
    <name evidence="8" type="ORF">ACFFK0_12570</name>
</gene>
<reference evidence="8 9" key="1">
    <citation type="submission" date="2024-09" db="EMBL/GenBank/DDBJ databases">
        <authorList>
            <person name="Sun Q."/>
            <person name="Mori K."/>
        </authorList>
    </citation>
    <scope>NUCLEOTIDE SEQUENCE [LARGE SCALE GENOMIC DNA]</scope>
    <source>
        <strain evidence="8 9">CCM 7759</strain>
    </source>
</reference>
<dbReference type="InterPro" id="IPR003807">
    <property type="entry name" value="DUF202"/>
</dbReference>
<evidence type="ECO:0000259" key="7">
    <source>
        <dbReference type="Pfam" id="PF02656"/>
    </source>
</evidence>
<evidence type="ECO:0000256" key="6">
    <source>
        <dbReference type="SAM" id="Phobius"/>
    </source>
</evidence>
<evidence type="ECO:0000256" key="1">
    <source>
        <dbReference type="ARBA" id="ARBA00004651"/>
    </source>
</evidence>
<dbReference type="Proteomes" id="UP001589776">
    <property type="component" value="Unassembled WGS sequence"/>
</dbReference>
<accession>A0ABV6DKU1</accession>
<dbReference type="PANTHER" id="PTHR34187:SF2">
    <property type="entry name" value="DUF202 DOMAIN-CONTAINING PROTEIN"/>
    <property type="match status" value="1"/>
</dbReference>
<dbReference type="EMBL" id="JBHLWN010000048">
    <property type="protein sequence ID" value="MFC0213274.1"/>
    <property type="molecule type" value="Genomic_DNA"/>
</dbReference>
<evidence type="ECO:0000256" key="5">
    <source>
        <dbReference type="ARBA" id="ARBA00023136"/>
    </source>
</evidence>
<protein>
    <submittedName>
        <fullName evidence="8">YidH family protein</fullName>
    </submittedName>
</protein>
<evidence type="ECO:0000256" key="2">
    <source>
        <dbReference type="ARBA" id="ARBA00022475"/>
    </source>
</evidence>
<name>A0ABV6DKU1_9BACL</name>
<keyword evidence="5 6" id="KW-0472">Membrane</keyword>
<keyword evidence="3 6" id="KW-0812">Transmembrane</keyword>
<evidence type="ECO:0000313" key="9">
    <source>
        <dbReference type="Proteomes" id="UP001589776"/>
    </source>
</evidence>
<proteinExistence type="predicted"/>
<dbReference type="PANTHER" id="PTHR34187">
    <property type="entry name" value="FGR18P"/>
    <property type="match status" value="1"/>
</dbReference>
<feature type="transmembrane region" description="Helical" evidence="6">
    <location>
        <begin position="65"/>
        <end position="86"/>
    </location>
</feature>
<keyword evidence="4 6" id="KW-1133">Transmembrane helix</keyword>
<evidence type="ECO:0000256" key="4">
    <source>
        <dbReference type="ARBA" id="ARBA00022989"/>
    </source>
</evidence>
<comment type="subcellular location">
    <subcellularLocation>
        <location evidence="1">Cell membrane</location>
        <topology evidence="1">Multi-pass membrane protein</topology>
    </subcellularLocation>
</comment>
<feature type="transmembrane region" description="Helical" evidence="6">
    <location>
        <begin position="33"/>
        <end position="53"/>
    </location>
</feature>
<evidence type="ECO:0000256" key="3">
    <source>
        <dbReference type="ARBA" id="ARBA00022692"/>
    </source>
</evidence>
<organism evidence="8 9">
    <name type="scientific">Paenibacillus chartarius</name>
    <dbReference type="NCBI Taxonomy" id="747481"/>
    <lineage>
        <taxon>Bacteria</taxon>
        <taxon>Bacillati</taxon>
        <taxon>Bacillota</taxon>
        <taxon>Bacilli</taxon>
        <taxon>Bacillales</taxon>
        <taxon>Paenibacillaceae</taxon>
        <taxon>Paenibacillus</taxon>
    </lineage>
</organism>
<feature type="transmembrane region" description="Helical" evidence="6">
    <location>
        <begin position="106"/>
        <end position="130"/>
    </location>
</feature>
<evidence type="ECO:0000313" key="8">
    <source>
        <dbReference type="EMBL" id="MFC0213274.1"/>
    </source>
</evidence>
<keyword evidence="9" id="KW-1185">Reference proteome</keyword>
<comment type="caution">
    <text evidence="8">The sequence shown here is derived from an EMBL/GenBank/DDBJ whole genome shotgun (WGS) entry which is preliminary data.</text>
</comment>
<feature type="domain" description="DUF202" evidence="7">
    <location>
        <begin position="23"/>
        <end position="93"/>
    </location>
</feature>